<dbReference type="OrthoDB" id="3469466at2759"/>
<dbReference type="Proteomes" id="UP000019473">
    <property type="component" value="Unassembled WGS sequence"/>
</dbReference>
<dbReference type="PANTHER" id="PTHR37540:SF5">
    <property type="entry name" value="TRANSCRIPTION FACTOR DOMAIN-CONTAINING PROTEIN"/>
    <property type="match status" value="1"/>
</dbReference>
<dbReference type="GeneID" id="19177312"/>
<dbReference type="RefSeq" id="XP_007754927.1">
    <property type="nucleotide sequence ID" value="XM_007756737.1"/>
</dbReference>
<reference evidence="2 3" key="1">
    <citation type="submission" date="2013-03" db="EMBL/GenBank/DDBJ databases">
        <title>The Genome Sequence of Cladophialophora yegresii CBS 114405.</title>
        <authorList>
            <consortium name="The Broad Institute Genomics Platform"/>
            <person name="Cuomo C."/>
            <person name="de Hoog S."/>
            <person name="Gorbushina A."/>
            <person name="Walker B."/>
            <person name="Young S.K."/>
            <person name="Zeng Q."/>
            <person name="Gargeya S."/>
            <person name="Fitzgerald M."/>
            <person name="Haas B."/>
            <person name="Abouelleil A."/>
            <person name="Allen A.W."/>
            <person name="Alvarado L."/>
            <person name="Arachchi H.M."/>
            <person name="Berlin A.M."/>
            <person name="Chapman S.B."/>
            <person name="Gainer-Dewar J."/>
            <person name="Goldberg J."/>
            <person name="Griggs A."/>
            <person name="Gujja S."/>
            <person name="Hansen M."/>
            <person name="Howarth C."/>
            <person name="Imamovic A."/>
            <person name="Ireland A."/>
            <person name="Larimer J."/>
            <person name="McCowan C."/>
            <person name="Murphy C."/>
            <person name="Pearson M."/>
            <person name="Poon T.W."/>
            <person name="Priest M."/>
            <person name="Roberts A."/>
            <person name="Saif S."/>
            <person name="Shea T."/>
            <person name="Sisk P."/>
            <person name="Sykes S."/>
            <person name="Wortman J."/>
            <person name="Nusbaum C."/>
            <person name="Birren B."/>
        </authorList>
    </citation>
    <scope>NUCLEOTIDE SEQUENCE [LARGE SCALE GENOMIC DNA]</scope>
    <source>
        <strain evidence="2 3">CBS 114405</strain>
    </source>
</reference>
<protein>
    <recommendedName>
        <fullName evidence="4">Transcription factor domain-containing protein</fullName>
    </recommendedName>
</protein>
<sequence length="574" mass="64818">MKDCEARPATHWPKYEELNQFAWRVIFPGLICCGTRAPILFSCTALNASSMVLEQPAKLTFLSWSGKGKKKQSEERLQSLLRHQHTALAGHRRQREHKRAQRDKADPQASVAPSNSPGQLSDLGTDASLSLTWSATPATSNHLSYDFERFPSPVTVLGTNLFDSVHTNGDVKLSKEFQSVLHDALLHQWPAFALGTNEHAIVEVRRAAFSTSALSPHTLFAIIYAGACYRSYFRNAVPGDNLLQLQAKQQALACLREAVQQGKPTDEMLMTIALLAIHGSVQPLKRPRFTAPLYRDNEFYSNVKFDQTHLRALRTLVGQRGGLHELEIHGLSNIISMIDTFQSLMCLSRPRFESLYPAPALSETLQETWDDVTWTRFANQEDGFQFLDTYDDGFQLRRIICQTRILLETYSLFLRNPRQAPDLMLAVHTRRSLQHAALMLERRAECLFEAARVATIIFLAELGWTLPVVGGFQDTATALLLRALKECRLQQCWQTHPDFLVWATVIGGLAAHQSPRLRDFAELLREASMPVSKDSWLHVKSLSLKFLPFEYELTATCHAFWDEACDPLSSELVT</sequence>
<comment type="caution">
    <text evidence="2">The sequence shown here is derived from an EMBL/GenBank/DDBJ whole genome shotgun (WGS) entry which is preliminary data.</text>
</comment>
<dbReference type="HOGENOM" id="CLU_015771_2_1_1"/>
<gene>
    <name evidence="2" type="ORF">A1O7_02706</name>
</gene>
<dbReference type="AlphaFoldDB" id="W9W2S3"/>
<accession>W9W2S3</accession>
<evidence type="ECO:0000313" key="3">
    <source>
        <dbReference type="Proteomes" id="UP000019473"/>
    </source>
</evidence>
<feature type="compositionally biased region" description="Basic residues" evidence="1">
    <location>
        <begin position="86"/>
        <end position="101"/>
    </location>
</feature>
<evidence type="ECO:0008006" key="4">
    <source>
        <dbReference type="Google" id="ProtNLM"/>
    </source>
</evidence>
<evidence type="ECO:0000256" key="1">
    <source>
        <dbReference type="SAM" id="MobiDB-lite"/>
    </source>
</evidence>
<dbReference type="EMBL" id="AMGW01000002">
    <property type="protein sequence ID" value="EXJ62273.1"/>
    <property type="molecule type" value="Genomic_DNA"/>
</dbReference>
<feature type="region of interest" description="Disordered" evidence="1">
    <location>
        <begin position="86"/>
        <end position="119"/>
    </location>
</feature>
<proteinExistence type="predicted"/>
<name>W9W2S3_9EURO</name>
<organism evidence="2 3">
    <name type="scientific">Cladophialophora yegresii CBS 114405</name>
    <dbReference type="NCBI Taxonomy" id="1182544"/>
    <lineage>
        <taxon>Eukaryota</taxon>
        <taxon>Fungi</taxon>
        <taxon>Dikarya</taxon>
        <taxon>Ascomycota</taxon>
        <taxon>Pezizomycotina</taxon>
        <taxon>Eurotiomycetes</taxon>
        <taxon>Chaetothyriomycetidae</taxon>
        <taxon>Chaetothyriales</taxon>
        <taxon>Herpotrichiellaceae</taxon>
        <taxon>Cladophialophora</taxon>
    </lineage>
</organism>
<dbReference type="VEuPathDB" id="FungiDB:A1O7_02706"/>
<dbReference type="PANTHER" id="PTHR37540">
    <property type="entry name" value="TRANSCRIPTION FACTOR (ACR-2), PUTATIVE-RELATED-RELATED"/>
    <property type="match status" value="1"/>
</dbReference>
<evidence type="ECO:0000313" key="2">
    <source>
        <dbReference type="EMBL" id="EXJ62273.1"/>
    </source>
</evidence>
<keyword evidence="3" id="KW-1185">Reference proteome</keyword>